<name>A0A448YLT8_BRENA</name>
<evidence type="ECO:0000313" key="5">
    <source>
        <dbReference type="EMBL" id="VEU21861.1"/>
    </source>
</evidence>
<dbReference type="PANTHER" id="PTHR22792:SF132">
    <property type="entry name" value="LA-RELATED PROTEIN 1"/>
    <property type="match status" value="1"/>
</dbReference>
<reference evidence="5 6" key="1">
    <citation type="submission" date="2018-12" db="EMBL/GenBank/DDBJ databases">
        <authorList>
            <person name="Tiukova I."/>
            <person name="Dainat J."/>
        </authorList>
    </citation>
    <scope>NUCLEOTIDE SEQUENCE [LARGE SCALE GENOMIC DNA]</scope>
</reference>
<dbReference type="InterPro" id="IPR045180">
    <property type="entry name" value="La_dom_prot"/>
</dbReference>
<dbReference type="PROSITE" id="PS50961">
    <property type="entry name" value="HTH_LA"/>
    <property type="match status" value="1"/>
</dbReference>
<dbReference type="STRING" id="13370.A0A448YLT8"/>
<feature type="region of interest" description="Disordered" evidence="3">
    <location>
        <begin position="1"/>
        <end position="109"/>
    </location>
</feature>
<dbReference type="EMBL" id="CAACVR010000013">
    <property type="protein sequence ID" value="VEU21861.1"/>
    <property type="molecule type" value="Genomic_DNA"/>
</dbReference>
<evidence type="ECO:0000313" key="6">
    <source>
        <dbReference type="Proteomes" id="UP000290900"/>
    </source>
</evidence>
<dbReference type="PANTHER" id="PTHR22792">
    <property type="entry name" value="LUPUS LA PROTEIN-RELATED"/>
    <property type="match status" value="1"/>
</dbReference>
<dbReference type="InterPro" id="IPR036388">
    <property type="entry name" value="WH-like_DNA-bd_sf"/>
</dbReference>
<protein>
    <submittedName>
        <fullName evidence="5">DEKNAAC102824</fullName>
    </submittedName>
</protein>
<dbReference type="AlphaFoldDB" id="A0A448YLT8"/>
<dbReference type="Pfam" id="PF05383">
    <property type="entry name" value="La"/>
    <property type="match status" value="1"/>
</dbReference>
<dbReference type="InParanoid" id="A0A448YLT8"/>
<evidence type="ECO:0000256" key="2">
    <source>
        <dbReference type="PROSITE-ProRule" id="PRU00332"/>
    </source>
</evidence>
<dbReference type="GO" id="GO:0005737">
    <property type="term" value="C:cytoplasm"/>
    <property type="evidence" value="ECO:0007669"/>
    <property type="project" value="UniProtKB-ARBA"/>
</dbReference>
<proteinExistence type="predicted"/>
<dbReference type="SUPFAM" id="SSF46785">
    <property type="entry name" value="Winged helix' DNA-binding domain"/>
    <property type="match status" value="1"/>
</dbReference>
<keyword evidence="6" id="KW-1185">Reference proteome</keyword>
<feature type="region of interest" description="Disordered" evidence="3">
    <location>
        <begin position="121"/>
        <end position="161"/>
    </location>
</feature>
<dbReference type="Proteomes" id="UP000290900">
    <property type="component" value="Unassembled WGS sequence"/>
</dbReference>
<sequence length="375" mass="42103">MAEATPQGPQSSQRVGENGASEEPSLKDSSNTTVASPALSRKQSRKPKWIPYKAEISMASDGDKFSERQTGGRPYGQLMRRGSSRGQWREGRRGSKGRSQSSGRRTMGGVEIERSASIHYSILNNPGGGQSHAGDPSNGEVPPNGKESPDKENGYTYKRYQGDDEQRDITCSYGTPSQLQYFMPQQLVYSTSHMYHPLSAYGYQIPPTYIPVIPRGLSSYQSPSSGALADGTDYGLGFNNYDPNYQQQFLNISSPGFRPSDFEPMSFSPCVQYVYPIQPRSTDSRSSNSEQLEKQLEYYFSVDNLCKDTFLREHMDSEGFVELEFIFSFSRVRNLVGRDFELLLEAVKRLDSLEVLGEGKEGKVRVKKGWRRWVN</sequence>
<evidence type="ECO:0000256" key="1">
    <source>
        <dbReference type="ARBA" id="ARBA00022884"/>
    </source>
</evidence>
<accession>A0A448YLT8</accession>
<evidence type="ECO:0000256" key="3">
    <source>
        <dbReference type="SAM" id="MobiDB-lite"/>
    </source>
</evidence>
<dbReference type="SMART" id="SM00715">
    <property type="entry name" value="LA"/>
    <property type="match status" value="1"/>
</dbReference>
<organism evidence="5 6">
    <name type="scientific">Brettanomyces naardenensis</name>
    <name type="common">Yeast</name>
    <dbReference type="NCBI Taxonomy" id="13370"/>
    <lineage>
        <taxon>Eukaryota</taxon>
        <taxon>Fungi</taxon>
        <taxon>Dikarya</taxon>
        <taxon>Ascomycota</taxon>
        <taxon>Saccharomycotina</taxon>
        <taxon>Pichiomycetes</taxon>
        <taxon>Pichiales</taxon>
        <taxon>Pichiaceae</taxon>
        <taxon>Brettanomyces</taxon>
    </lineage>
</organism>
<keyword evidence="1 2" id="KW-0694">RNA-binding</keyword>
<gene>
    <name evidence="5" type="ORF">BRENAR_LOCUS2593</name>
</gene>
<dbReference type="GO" id="GO:0003723">
    <property type="term" value="F:RNA binding"/>
    <property type="evidence" value="ECO:0007669"/>
    <property type="project" value="UniProtKB-UniRule"/>
</dbReference>
<dbReference type="InterPro" id="IPR006630">
    <property type="entry name" value="La_HTH"/>
</dbReference>
<feature type="domain" description="HTH La-type RNA-binding" evidence="4">
    <location>
        <begin position="282"/>
        <end position="375"/>
    </location>
</feature>
<dbReference type="Gene3D" id="1.10.10.10">
    <property type="entry name" value="Winged helix-like DNA-binding domain superfamily/Winged helix DNA-binding domain"/>
    <property type="match status" value="1"/>
</dbReference>
<evidence type="ECO:0000259" key="4">
    <source>
        <dbReference type="PROSITE" id="PS50961"/>
    </source>
</evidence>
<dbReference type="CDD" id="cd07323">
    <property type="entry name" value="LAM"/>
    <property type="match status" value="1"/>
</dbReference>
<dbReference type="OrthoDB" id="340227at2759"/>
<dbReference type="InterPro" id="IPR036390">
    <property type="entry name" value="WH_DNA-bd_sf"/>
</dbReference>